<proteinExistence type="predicted"/>
<evidence type="ECO:0000313" key="2">
    <source>
        <dbReference type="Proteomes" id="UP000187203"/>
    </source>
</evidence>
<name>A0A1R3L391_9ROSI</name>
<dbReference type="Proteomes" id="UP000187203">
    <property type="component" value="Unassembled WGS sequence"/>
</dbReference>
<organism evidence="1 2">
    <name type="scientific">Corchorus olitorius</name>
    <dbReference type="NCBI Taxonomy" id="93759"/>
    <lineage>
        <taxon>Eukaryota</taxon>
        <taxon>Viridiplantae</taxon>
        <taxon>Streptophyta</taxon>
        <taxon>Embryophyta</taxon>
        <taxon>Tracheophyta</taxon>
        <taxon>Spermatophyta</taxon>
        <taxon>Magnoliopsida</taxon>
        <taxon>eudicotyledons</taxon>
        <taxon>Gunneridae</taxon>
        <taxon>Pentapetalae</taxon>
        <taxon>rosids</taxon>
        <taxon>malvids</taxon>
        <taxon>Malvales</taxon>
        <taxon>Malvaceae</taxon>
        <taxon>Grewioideae</taxon>
        <taxon>Apeibeae</taxon>
        <taxon>Corchorus</taxon>
    </lineage>
</organism>
<comment type="caution">
    <text evidence="1">The sequence shown here is derived from an EMBL/GenBank/DDBJ whole genome shotgun (WGS) entry which is preliminary data.</text>
</comment>
<dbReference type="AntiFam" id="ANF00214">
    <property type="entry name" value="Shadow ORF (opposite aco-1)"/>
</dbReference>
<sequence>AARDGHFHAFAVLAVDDEREVGARFALADHVKGFGAVNAEREARGARLELQRQHAHADQVRAVNALEAFGHDGLNAGQAHALGGPVARAALAVVGAGNHDQRLFPVHVGFDRFPHARDLAFRLDARQRSLLHHAVHHSHLVDERRVGKRRALRGQVIAAVRGVRVEVLFRQAHLGEIFTGGTAGQDGVGRREVIGRDVVPQHRQRAQALERALAGQRAFPIGRAADVRALRAPVVQRAHVGNRRAALLEHRDVHLAELLGLDRCTHDGIDFFVGRPQVFQQDRLAVGIGAEAVALDIETHGARNRIGHHQWRRCEERLLGIRVDAAVKVAVARQHGRGVQVAVDDLLLDLRVQRAAHAVAGGAGKRDDAETELFQFVLEAGFFQIQLNGLGAWRQRAFHPRLAGQPQAVGIACQQRRGNHVARVAGVRAARDGRDDDRTIGHLARRFFPLGGDALGGQVGCCHTCVRVGRAGHVAHHAGQVEAQHAFVFGVLERVGPQAGGLGIRLDQLDLLVAAAGQAQ</sequence>
<feature type="non-terminal residue" evidence="1">
    <location>
        <position position="1"/>
    </location>
</feature>
<keyword evidence="2" id="KW-1185">Reference proteome</keyword>
<evidence type="ECO:0000313" key="1">
    <source>
        <dbReference type="EMBL" id="OMP13801.1"/>
    </source>
</evidence>
<gene>
    <name evidence="1" type="ORF">COLO4_00925</name>
</gene>
<dbReference type="EMBL" id="AWUE01003226">
    <property type="protein sequence ID" value="OMP13801.1"/>
    <property type="molecule type" value="Genomic_DNA"/>
</dbReference>
<accession>A0A1R3L391</accession>
<dbReference type="AlphaFoldDB" id="A0A1R3L391"/>
<feature type="non-terminal residue" evidence="1">
    <location>
        <position position="520"/>
    </location>
</feature>
<reference evidence="2" key="1">
    <citation type="submission" date="2013-09" db="EMBL/GenBank/DDBJ databases">
        <title>Corchorus olitorius genome sequencing.</title>
        <authorList>
            <person name="Alam M."/>
            <person name="Haque M.S."/>
            <person name="Islam M.S."/>
            <person name="Emdad E.M."/>
            <person name="Islam M.M."/>
            <person name="Ahmed B."/>
            <person name="Halim A."/>
            <person name="Hossen Q.M.M."/>
            <person name="Hossain M.Z."/>
            <person name="Ahmed R."/>
            <person name="Khan M.M."/>
            <person name="Islam R."/>
            <person name="Rashid M.M."/>
            <person name="Khan S.A."/>
            <person name="Rahman M.S."/>
            <person name="Alam M."/>
            <person name="Yahiya A.S."/>
            <person name="Khan M.S."/>
            <person name="Azam M.S."/>
            <person name="Haque T."/>
            <person name="Lashkar M.Z.H."/>
            <person name="Akhand A.I."/>
            <person name="Morshed G."/>
            <person name="Roy S."/>
            <person name="Uddin K.S."/>
            <person name="Rabeya T."/>
            <person name="Hossain A.S."/>
            <person name="Chowdhury A."/>
            <person name="Snigdha A.R."/>
            <person name="Mortoza M.S."/>
            <person name="Matin S.A."/>
            <person name="Hoque S.M.E."/>
            <person name="Islam M.K."/>
            <person name="Roy D.K."/>
            <person name="Haider R."/>
            <person name="Moosa M.M."/>
            <person name="Elias S.M."/>
            <person name="Hasan A.M."/>
            <person name="Jahan S."/>
            <person name="Shafiuddin M."/>
            <person name="Mahmood N."/>
            <person name="Shommy N.S."/>
        </authorList>
    </citation>
    <scope>NUCLEOTIDE SEQUENCE [LARGE SCALE GENOMIC DNA]</scope>
    <source>
        <strain evidence="2">cv. O-4</strain>
    </source>
</reference>
<protein>
    <submittedName>
        <fullName evidence="1">Uncharacterized protein</fullName>
    </submittedName>
</protein>